<reference evidence="1" key="1">
    <citation type="submission" date="2023-03" db="EMBL/GenBank/DDBJ databases">
        <title>Massive genome expansion in bonnet fungi (Mycena s.s.) driven by repeated elements and novel gene families across ecological guilds.</title>
        <authorList>
            <consortium name="Lawrence Berkeley National Laboratory"/>
            <person name="Harder C.B."/>
            <person name="Miyauchi S."/>
            <person name="Viragh M."/>
            <person name="Kuo A."/>
            <person name="Thoen E."/>
            <person name="Andreopoulos B."/>
            <person name="Lu D."/>
            <person name="Skrede I."/>
            <person name="Drula E."/>
            <person name="Henrissat B."/>
            <person name="Morin E."/>
            <person name="Kohler A."/>
            <person name="Barry K."/>
            <person name="LaButti K."/>
            <person name="Morin E."/>
            <person name="Salamov A."/>
            <person name="Lipzen A."/>
            <person name="Mereny Z."/>
            <person name="Hegedus B."/>
            <person name="Baldrian P."/>
            <person name="Stursova M."/>
            <person name="Weitz H."/>
            <person name="Taylor A."/>
            <person name="Grigoriev I.V."/>
            <person name="Nagy L.G."/>
            <person name="Martin F."/>
            <person name="Kauserud H."/>
        </authorList>
    </citation>
    <scope>NUCLEOTIDE SEQUENCE</scope>
    <source>
        <strain evidence="1">9284</strain>
    </source>
</reference>
<evidence type="ECO:0000313" key="1">
    <source>
        <dbReference type="EMBL" id="KAJ7614147.1"/>
    </source>
</evidence>
<name>A0AAD7B9T4_9AGAR</name>
<dbReference type="Proteomes" id="UP001221142">
    <property type="component" value="Unassembled WGS sequence"/>
</dbReference>
<gene>
    <name evidence="1" type="ORF">FB45DRAFT_802700</name>
</gene>
<evidence type="ECO:0000313" key="2">
    <source>
        <dbReference type="Proteomes" id="UP001221142"/>
    </source>
</evidence>
<dbReference type="AlphaFoldDB" id="A0AAD7B9T4"/>
<dbReference type="SUPFAM" id="SSF74650">
    <property type="entry name" value="Galactose mutarotase-like"/>
    <property type="match status" value="1"/>
</dbReference>
<dbReference type="GO" id="GO:0004034">
    <property type="term" value="F:aldose 1-epimerase activity"/>
    <property type="evidence" value="ECO:0007669"/>
    <property type="project" value="TreeGrafter"/>
</dbReference>
<dbReference type="PANTHER" id="PTHR10091">
    <property type="entry name" value="ALDOSE-1-EPIMERASE"/>
    <property type="match status" value="1"/>
</dbReference>
<comment type="caution">
    <text evidence="1">The sequence shown here is derived from an EMBL/GenBank/DDBJ whole genome shotgun (WGS) entry which is preliminary data.</text>
</comment>
<dbReference type="PANTHER" id="PTHR10091:SF0">
    <property type="entry name" value="GALACTOSE MUTAROTASE"/>
    <property type="match status" value="1"/>
</dbReference>
<dbReference type="EMBL" id="JARKIF010000027">
    <property type="protein sequence ID" value="KAJ7614147.1"/>
    <property type="molecule type" value="Genomic_DNA"/>
</dbReference>
<organism evidence="1 2">
    <name type="scientific">Roridomyces roridus</name>
    <dbReference type="NCBI Taxonomy" id="1738132"/>
    <lineage>
        <taxon>Eukaryota</taxon>
        <taxon>Fungi</taxon>
        <taxon>Dikarya</taxon>
        <taxon>Basidiomycota</taxon>
        <taxon>Agaricomycotina</taxon>
        <taxon>Agaricomycetes</taxon>
        <taxon>Agaricomycetidae</taxon>
        <taxon>Agaricales</taxon>
        <taxon>Marasmiineae</taxon>
        <taxon>Mycenaceae</taxon>
        <taxon>Roridomyces</taxon>
    </lineage>
</organism>
<dbReference type="InterPro" id="IPR008183">
    <property type="entry name" value="Aldose_1/G6P_1-epimerase"/>
</dbReference>
<dbReference type="GO" id="GO:0006006">
    <property type="term" value="P:glucose metabolic process"/>
    <property type="evidence" value="ECO:0007669"/>
    <property type="project" value="TreeGrafter"/>
</dbReference>
<dbReference type="Gene3D" id="2.70.98.10">
    <property type="match status" value="1"/>
</dbReference>
<dbReference type="GO" id="GO:0033499">
    <property type="term" value="P:galactose catabolic process via UDP-galactose, Leloir pathway"/>
    <property type="evidence" value="ECO:0007669"/>
    <property type="project" value="TreeGrafter"/>
</dbReference>
<keyword evidence="2" id="KW-1185">Reference proteome</keyword>
<dbReference type="GO" id="GO:0030246">
    <property type="term" value="F:carbohydrate binding"/>
    <property type="evidence" value="ECO:0007669"/>
    <property type="project" value="InterPro"/>
</dbReference>
<protein>
    <submittedName>
        <fullName evidence="1">Galactose mutarotase-like domain-containing protein</fullName>
    </submittedName>
</protein>
<accession>A0AAD7B9T4</accession>
<dbReference type="InterPro" id="IPR011013">
    <property type="entry name" value="Gal_mutarotase_sf_dom"/>
</dbReference>
<dbReference type="Pfam" id="PF01263">
    <property type="entry name" value="Aldose_epim"/>
    <property type="match status" value="1"/>
</dbReference>
<proteinExistence type="predicted"/>
<dbReference type="InterPro" id="IPR014718">
    <property type="entry name" value="GH-type_carb-bd"/>
</dbReference>
<sequence>MSEFKPVLLALPSLTPSLALEVLPHGLTIHRLFVQADGRTHDIVIGPESPEDHSSNKYVNTVIGRYSNRVPVGTHKVERNGVVSEITAIANEGPRVSLHGGPTGFDFVPWTLLTPEDPPTLFSPKELSQIPLSASPSSYAVFRLVSEDGDQGYPGKLVTEALIALIEPGDQERKYRKPGDATQNAEYDLGSVVLVYRAQLVGDSKTVTPVNLTQHWGFNLEGSQKENQGGAEPLSVKGHTLTIKADRIVKRDADSLATGFIPSAGTPHEHQSKIIGKQYPEMGYDDYYAFSPFEKAPTRLPLASLPHVDFLSDVLRPSSGPSASRGTRSDPVVELSSDKSGLKLVFDTNQAGVMFYSNAWTTPDRGARKKIHGGSGLTGKGDSYGPGTAAFLEFHDPLAAFLDPANKDKEDTLVTSDEVYHNYVRCDVRFKEPTKE</sequence>